<evidence type="ECO:0008006" key="4">
    <source>
        <dbReference type="Google" id="ProtNLM"/>
    </source>
</evidence>
<keyword evidence="3" id="KW-1185">Reference proteome</keyword>
<name>A0A226GV82_9FLAO</name>
<comment type="caution">
    <text evidence="2">The sequence shown here is derived from an EMBL/GenBank/DDBJ whole genome shotgun (WGS) entry which is preliminary data.</text>
</comment>
<dbReference type="EMBL" id="MUGW01000046">
    <property type="protein sequence ID" value="OXA85903.1"/>
    <property type="molecule type" value="Genomic_DNA"/>
</dbReference>
<dbReference type="PROSITE" id="PS51257">
    <property type="entry name" value="PROKAR_LIPOPROTEIN"/>
    <property type="match status" value="1"/>
</dbReference>
<sequence>MYKMKRKIFALLVIASSLLLSCNNGNKSIKNNQIMEVTKEEKEGVIRAIDFYVEGGRKADGKITANAFADTATMSWTENGVLKSVPIKVLYDGFDNGEPMEAHYELTYLNVEKNVAIARIESQFGANKYADMFTLVKDGDQWKIVSKVYQSI</sequence>
<dbReference type="InterPro" id="IPR039437">
    <property type="entry name" value="FrzH/put_lumazine-bd"/>
</dbReference>
<protein>
    <recommendedName>
        <fullName evidence="4">DUF4878 domain-containing protein</fullName>
    </recommendedName>
</protein>
<reference evidence="2 3" key="1">
    <citation type="submission" date="2016-11" db="EMBL/GenBank/DDBJ databases">
        <title>Whole genomes of Flavobacteriaceae.</title>
        <authorList>
            <person name="Stine C."/>
            <person name="Li C."/>
            <person name="Tadesse D."/>
        </authorList>
    </citation>
    <scope>NUCLEOTIDE SEQUENCE [LARGE SCALE GENOMIC DNA]</scope>
    <source>
        <strain evidence="2 3">DSM 18292</strain>
    </source>
</reference>
<evidence type="ECO:0000313" key="2">
    <source>
        <dbReference type="EMBL" id="OXA85903.1"/>
    </source>
</evidence>
<gene>
    <name evidence="2" type="ORF">B0A66_18785</name>
</gene>
<organism evidence="2 3">
    <name type="scientific">Flavobacterium hercynium</name>
    <dbReference type="NCBI Taxonomy" id="387094"/>
    <lineage>
        <taxon>Bacteria</taxon>
        <taxon>Pseudomonadati</taxon>
        <taxon>Bacteroidota</taxon>
        <taxon>Flavobacteriia</taxon>
        <taxon>Flavobacteriales</taxon>
        <taxon>Flavobacteriaceae</taxon>
        <taxon>Flavobacterium</taxon>
    </lineage>
</organism>
<dbReference type="Pfam" id="PF12893">
    <property type="entry name" value="Lumazine_bd_2"/>
    <property type="match status" value="1"/>
</dbReference>
<accession>A0A226GV82</accession>
<feature type="chain" id="PRO_5012601425" description="DUF4878 domain-containing protein" evidence="1">
    <location>
        <begin position="23"/>
        <end position="152"/>
    </location>
</feature>
<dbReference type="OrthoDB" id="8445243at2"/>
<dbReference type="InterPro" id="IPR032710">
    <property type="entry name" value="NTF2-like_dom_sf"/>
</dbReference>
<evidence type="ECO:0000256" key="1">
    <source>
        <dbReference type="SAM" id="SignalP"/>
    </source>
</evidence>
<dbReference type="Gene3D" id="3.10.450.50">
    <property type="match status" value="1"/>
</dbReference>
<dbReference type="SUPFAM" id="SSF54427">
    <property type="entry name" value="NTF2-like"/>
    <property type="match status" value="1"/>
</dbReference>
<dbReference type="Proteomes" id="UP000198345">
    <property type="component" value="Unassembled WGS sequence"/>
</dbReference>
<evidence type="ECO:0000313" key="3">
    <source>
        <dbReference type="Proteomes" id="UP000198345"/>
    </source>
</evidence>
<proteinExistence type="predicted"/>
<keyword evidence="1" id="KW-0732">Signal</keyword>
<dbReference type="AlphaFoldDB" id="A0A226GV82"/>
<feature type="signal peptide" evidence="1">
    <location>
        <begin position="1"/>
        <end position="22"/>
    </location>
</feature>